<evidence type="ECO:0000313" key="2">
    <source>
        <dbReference type="Proteomes" id="UP001157418"/>
    </source>
</evidence>
<dbReference type="PANTHER" id="PTHR31170:SF25">
    <property type="entry name" value="BNAA09G04570D PROTEIN"/>
    <property type="match status" value="1"/>
</dbReference>
<dbReference type="Pfam" id="PF03140">
    <property type="entry name" value="DUF247"/>
    <property type="match status" value="1"/>
</dbReference>
<dbReference type="InterPro" id="IPR004158">
    <property type="entry name" value="DUF247_pln"/>
</dbReference>
<sequence>MGAEAGHYGSKSVHESIRLLIEGESIRRGQFEQTNVTICMVPDTLRNLNPTAYTPLIVSIGPLHKENQHLRAIEVQKVTHMYRLFLRTKETTGKAIEQISYDCAQAVLGLLTRARACYAPSLTNYKDFKLAEMMVIDGCFILELLYTFKYGIGEGDPIFDNILVMRDIQHDLLLLENQMPFFILEILFTINIFDCTSLTDLVFYFFKDMNIINNSQLTTIDGTDTVEPCHILGLLQHCYRPVATMRGRFPNISYSATEIVRAGVTFKAQTEEYSPLAVKFIQPSLVPGLGTLFVRETCLKIPVLCIQDTTASFLRNLIAYEQCYPFSRHYVTSFAFLMDRLIDTKDDVSLLVKAKVLQHKLEAIEDVTNLFNNICKGVVLREFYYTEEWRQLDKYCKRFRPSILISLNRLYRSTTWKTLSVIAAMILLTKGYFWSF</sequence>
<organism evidence="1 2">
    <name type="scientific">Lactuca virosa</name>
    <dbReference type="NCBI Taxonomy" id="75947"/>
    <lineage>
        <taxon>Eukaryota</taxon>
        <taxon>Viridiplantae</taxon>
        <taxon>Streptophyta</taxon>
        <taxon>Embryophyta</taxon>
        <taxon>Tracheophyta</taxon>
        <taxon>Spermatophyta</taxon>
        <taxon>Magnoliopsida</taxon>
        <taxon>eudicotyledons</taxon>
        <taxon>Gunneridae</taxon>
        <taxon>Pentapetalae</taxon>
        <taxon>asterids</taxon>
        <taxon>campanulids</taxon>
        <taxon>Asterales</taxon>
        <taxon>Asteraceae</taxon>
        <taxon>Cichorioideae</taxon>
        <taxon>Cichorieae</taxon>
        <taxon>Lactucinae</taxon>
        <taxon>Lactuca</taxon>
    </lineage>
</organism>
<dbReference type="EMBL" id="CAKMRJ010003334">
    <property type="protein sequence ID" value="CAH1433049.1"/>
    <property type="molecule type" value="Genomic_DNA"/>
</dbReference>
<comment type="caution">
    <text evidence="1">The sequence shown here is derived from an EMBL/GenBank/DDBJ whole genome shotgun (WGS) entry which is preliminary data.</text>
</comment>
<dbReference type="PANTHER" id="PTHR31170">
    <property type="entry name" value="BNAC04G53230D PROTEIN"/>
    <property type="match status" value="1"/>
</dbReference>
<dbReference type="AlphaFoldDB" id="A0AAU9N4F6"/>
<name>A0AAU9N4F6_9ASTR</name>
<dbReference type="Proteomes" id="UP001157418">
    <property type="component" value="Unassembled WGS sequence"/>
</dbReference>
<accession>A0AAU9N4F6</accession>
<keyword evidence="2" id="KW-1185">Reference proteome</keyword>
<proteinExistence type="predicted"/>
<protein>
    <submittedName>
        <fullName evidence="1">Uncharacterized protein</fullName>
    </submittedName>
</protein>
<reference evidence="1 2" key="1">
    <citation type="submission" date="2022-01" db="EMBL/GenBank/DDBJ databases">
        <authorList>
            <person name="Xiong W."/>
            <person name="Schranz E."/>
        </authorList>
    </citation>
    <scope>NUCLEOTIDE SEQUENCE [LARGE SCALE GENOMIC DNA]</scope>
</reference>
<evidence type="ECO:0000313" key="1">
    <source>
        <dbReference type="EMBL" id="CAH1433049.1"/>
    </source>
</evidence>
<gene>
    <name evidence="1" type="ORF">LVIROSA_LOCUS19659</name>
</gene>